<gene>
    <name evidence="2" type="ORF">ITJ86_15270</name>
</gene>
<evidence type="ECO:0008006" key="4">
    <source>
        <dbReference type="Google" id="ProtNLM"/>
    </source>
</evidence>
<evidence type="ECO:0000256" key="1">
    <source>
        <dbReference type="SAM" id="SignalP"/>
    </source>
</evidence>
<evidence type="ECO:0000313" key="2">
    <source>
        <dbReference type="EMBL" id="MBF8151268.1"/>
    </source>
</evidence>
<protein>
    <recommendedName>
        <fullName evidence="4">Outer membrane protein beta-barrel domain-containing protein</fullName>
    </recommendedName>
</protein>
<keyword evidence="3" id="KW-1185">Reference proteome</keyword>
<dbReference type="SUPFAM" id="SSF56935">
    <property type="entry name" value="Porins"/>
    <property type="match status" value="1"/>
</dbReference>
<sequence>MTLRLLINTSLVISLLLCASVGFAQDNLNESESQSESSSTFFDSEDRQRFFAMTIGGHKPFTSGDNFMGEGLRGKSGIDFKVQMYVYKHFFIGLATGSSYFDVKNQELLGSYRTSRIAENYVYLGYEFLPAENFRLGLNIAVDGDLNYKNSGFSTSDIAEQHDSARLNRYGLYLHYELAKHFMIYFDYAYNVSKTNIDAPSQLEDFFRKGKYSTIGIGLVFTIGSRDLISRFLN</sequence>
<dbReference type="RefSeq" id="WP_195872522.1">
    <property type="nucleotide sequence ID" value="NZ_JADOET010000017.1"/>
</dbReference>
<proteinExistence type="predicted"/>
<evidence type="ECO:0000313" key="3">
    <source>
        <dbReference type="Proteomes" id="UP000611215"/>
    </source>
</evidence>
<reference evidence="2 3" key="1">
    <citation type="submission" date="2020-11" db="EMBL/GenBank/DDBJ databases">
        <title>Winogradskyella marina sp. nov., isolated from marine sediment.</title>
        <authorList>
            <person name="Bo J."/>
            <person name="Wang S."/>
            <person name="Song X."/>
            <person name="Du Z."/>
        </authorList>
    </citation>
    <scope>NUCLEOTIDE SEQUENCE [LARGE SCALE GENOMIC DNA]</scope>
    <source>
        <strain evidence="2 3">F6397</strain>
    </source>
</reference>
<name>A0ABS0ELD0_9FLAO</name>
<keyword evidence="1" id="KW-0732">Signal</keyword>
<dbReference type="EMBL" id="JADOET010000017">
    <property type="protein sequence ID" value="MBF8151268.1"/>
    <property type="molecule type" value="Genomic_DNA"/>
</dbReference>
<feature type="signal peptide" evidence="1">
    <location>
        <begin position="1"/>
        <end position="24"/>
    </location>
</feature>
<organism evidence="2 3">
    <name type="scientific">Winogradskyella marina</name>
    <dbReference type="NCBI Taxonomy" id="2785530"/>
    <lineage>
        <taxon>Bacteria</taxon>
        <taxon>Pseudomonadati</taxon>
        <taxon>Bacteroidota</taxon>
        <taxon>Flavobacteriia</taxon>
        <taxon>Flavobacteriales</taxon>
        <taxon>Flavobacteriaceae</taxon>
        <taxon>Winogradskyella</taxon>
    </lineage>
</organism>
<feature type="chain" id="PRO_5047288983" description="Outer membrane protein beta-barrel domain-containing protein" evidence="1">
    <location>
        <begin position="25"/>
        <end position="234"/>
    </location>
</feature>
<dbReference type="Proteomes" id="UP000611215">
    <property type="component" value="Unassembled WGS sequence"/>
</dbReference>
<comment type="caution">
    <text evidence="2">The sequence shown here is derived from an EMBL/GenBank/DDBJ whole genome shotgun (WGS) entry which is preliminary data.</text>
</comment>
<accession>A0ABS0ELD0</accession>